<keyword evidence="2" id="KW-1185">Reference proteome</keyword>
<dbReference type="EMBL" id="JYDW01000109">
    <property type="protein sequence ID" value="KRZ55716.1"/>
    <property type="molecule type" value="Genomic_DNA"/>
</dbReference>
<organism evidence="1 2">
    <name type="scientific">Trichinella nativa</name>
    <dbReference type="NCBI Taxonomy" id="6335"/>
    <lineage>
        <taxon>Eukaryota</taxon>
        <taxon>Metazoa</taxon>
        <taxon>Ecdysozoa</taxon>
        <taxon>Nematoda</taxon>
        <taxon>Enoplea</taxon>
        <taxon>Dorylaimia</taxon>
        <taxon>Trichinellida</taxon>
        <taxon>Trichinellidae</taxon>
        <taxon>Trichinella</taxon>
    </lineage>
</organism>
<dbReference type="AlphaFoldDB" id="A0A0V1L831"/>
<evidence type="ECO:0000313" key="1">
    <source>
        <dbReference type="EMBL" id="KRZ55716.1"/>
    </source>
</evidence>
<gene>
    <name evidence="1" type="ORF">T02_3983</name>
</gene>
<reference evidence="1 2" key="1">
    <citation type="submission" date="2015-05" db="EMBL/GenBank/DDBJ databases">
        <title>Evolution of Trichinella species and genotypes.</title>
        <authorList>
            <person name="Korhonen P.K."/>
            <person name="Edoardo P."/>
            <person name="Giuseppe L.R."/>
            <person name="Gasser R.B."/>
        </authorList>
    </citation>
    <scope>NUCLEOTIDE SEQUENCE [LARGE SCALE GENOMIC DNA]</scope>
    <source>
        <strain evidence="1">ISS10</strain>
    </source>
</reference>
<comment type="caution">
    <text evidence="1">The sequence shown here is derived from an EMBL/GenBank/DDBJ whole genome shotgun (WGS) entry which is preliminary data.</text>
</comment>
<name>A0A0V1L831_9BILA</name>
<dbReference type="Proteomes" id="UP000054721">
    <property type="component" value="Unassembled WGS sequence"/>
</dbReference>
<sequence>MQMAAPDIRKLQLATCARLVRATTHDYCIGMLVHCSSVLVPIEHVNIILLSRENIVQFKAHHTDYTTPSNSIQCT</sequence>
<dbReference type="OrthoDB" id="9880441at2759"/>
<protein>
    <submittedName>
        <fullName evidence="1">Uncharacterized protein</fullName>
    </submittedName>
</protein>
<proteinExistence type="predicted"/>
<accession>A0A0V1L831</accession>
<evidence type="ECO:0000313" key="2">
    <source>
        <dbReference type="Proteomes" id="UP000054721"/>
    </source>
</evidence>